<feature type="region of interest" description="Disordered" evidence="3">
    <location>
        <begin position="95"/>
        <end position="118"/>
    </location>
</feature>
<keyword evidence="2" id="KW-0677">Repeat</keyword>
<dbReference type="EMBL" id="VFSU01000028">
    <property type="protein sequence ID" value="TPE60164.1"/>
    <property type="molecule type" value="Genomic_DNA"/>
</dbReference>
<feature type="signal peptide" evidence="4">
    <location>
        <begin position="1"/>
        <end position="18"/>
    </location>
</feature>
<keyword evidence="4" id="KW-0732">Signal</keyword>
<organism evidence="6 7">
    <name type="scientific">Sandaracinobacter neustonicus</name>
    <dbReference type="NCBI Taxonomy" id="1715348"/>
    <lineage>
        <taxon>Bacteria</taxon>
        <taxon>Pseudomonadati</taxon>
        <taxon>Pseudomonadota</taxon>
        <taxon>Alphaproteobacteria</taxon>
        <taxon>Sphingomonadales</taxon>
        <taxon>Sphingosinicellaceae</taxon>
        <taxon>Sandaracinobacter</taxon>
    </lineage>
</organism>
<dbReference type="AlphaFoldDB" id="A0A501XIP2"/>
<keyword evidence="7" id="KW-1185">Reference proteome</keyword>
<comment type="caution">
    <text evidence="6">The sequence shown here is derived from an EMBL/GenBank/DDBJ whole genome shotgun (WGS) entry which is preliminary data.</text>
</comment>
<evidence type="ECO:0000256" key="1">
    <source>
        <dbReference type="ARBA" id="ARBA00009646"/>
    </source>
</evidence>
<dbReference type="InterPro" id="IPR001064">
    <property type="entry name" value="Beta/gamma_crystallin"/>
</dbReference>
<dbReference type="SMART" id="SM00247">
    <property type="entry name" value="XTALbg"/>
    <property type="match status" value="1"/>
</dbReference>
<evidence type="ECO:0000313" key="6">
    <source>
        <dbReference type="EMBL" id="TPE60164.1"/>
    </source>
</evidence>
<dbReference type="OrthoDB" id="7186950at2"/>
<evidence type="ECO:0000256" key="2">
    <source>
        <dbReference type="ARBA" id="ARBA00022737"/>
    </source>
</evidence>
<dbReference type="Pfam" id="PF00030">
    <property type="entry name" value="Crystall"/>
    <property type="match status" value="1"/>
</dbReference>
<feature type="compositionally biased region" description="Gly residues" evidence="3">
    <location>
        <begin position="99"/>
        <end position="115"/>
    </location>
</feature>
<dbReference type="PROSITE" id="PS50915">
    <property type="entry name" value="CRYSTALLIN_BETA_GAMMA"/>
    <property type="match status" value="1"/>
</dbReference>
<evidence type="ECO:0000256" key="4">
    <source>
        <dbReference type="SAM" id="SignalP"/>
    </source>
</evidence>
<dbReference type="Gene3D" id="2.60.20.10">
    <property type="entry name" value="Crystallins"/>
    <property type="match status" value="1"/>
</dbReference>
<sequence>MKAILVAVGLAVSAPVLAQSATIYRDTNFSGPAVAVDRANADMRLNFQVNSIRIASGEWELCPEPNFRGRCLTVTRSNADLRRAFGWPGRLQSMRPTGSWGGGPGGPGGPGGGPITGQRLKGMASEYFPAPRQGNSRVLACRNGSATATCAAQTADRFCVDAGWRGAAYQLMETENRRVYLADVLCVRTGF</sequence>
<dbReference type="RefSeq" id="WP_140928690.1">
    <property type="nucleotide sequence ID" value="NZ_VFSU01000028.1"/>
</dbReference>
<feature type="domain" description="Beta/gamma crystallin 'Greek key'" evidence="5">
    <location>
        <begin position="57"/>
        <end position="98"/>
    </location>
</feature>
<evidence type="ECO:0000256" key="3">
    <source>
        <dbReference type="SAM" id="MobiDB-lite"/>
    </source>
</evidence>
<evidence type="ECO:0000313" key="7">
    <source>
        <dbReference type="Proteomes" id="UP000319897"/>
    </source>
</evidence>
<evidence type="ECO:0000259" key="5">
    <source>
        <dbReference type="PROSITE" id="PS50915"/>
    </source>
</evidence>
<name>A0A501XIP2_9SPHN</name>
<dbReference type="SUPFAM" id="SSF49695">
    <property type="entry name" value="gamma-Crystallin-like"/>
    <property type="match status" value="1"/>
</dbReference>
<comment type="similarity">
    <text evidence="1">Belongs to the beta/gamma-crystallin family.</text>
</comment>
<protein>
    <submittedName>
        <fullName evidence="6">Beta/gamma crystallin family protein</fullName>
    </submittedName>
</protein>
<gene>
    <name evidence="6" type="ORF">FJQ54_12200</name>
</gene>
<dbReference type="InterPro" id="IPR011024">
    <property type="entry name" value="G_crystallin-like"/>
</dbReference>
<dbReference type="Proteomes" id="UP000319897">
    <property type="component" value="Unassembled WGS sequence"/>
</dbReference>
<reference evidence="6 7" key="1">
    <citation type="submission" date="2019-06" db="EMBL/GenBank/DDBJ databases">
        <authorList>
            <person name="Lee I."/>
            <person name="Jang G.I."/>
            <person name="Hwang C.Y."/>
        </authorList>
    </citation>
    <scope>NUCLEOTIDE SEQUENCE [LARGE SCALE GENOMIC DNA]</scope>
    <source>
        <strain evidence="6 7">PAMC 28131</strain>
    </source>
</reference>
<accession>A0A501XIP2</accession>
<proteinExistence type="inferred from homology"/>
<feature type="chain" id="PRO_5021307437" evidence="4">
    <location>
        <begin position="19"/>
        <end position="191"/>
    </location>
</feature>